<gene>
    <name evidence="1" type="ORF">Patl1_07422</name>
</gene>
<accession>A0ACC1AJ70</accession>
<keyword evidence="2" id="KW-1185">Reference proteome</keyword>
<organism evidence="1 2">
    <name type="scientific">Pistacia atlantica</name>
    <dbReference type="NCBI Taxonomy" id="434234"/>
    <lineage>
        <taxon>Eukaryota</taxon>
        <taxon>Viridiplantae</taxon>
        <taxon>Streptophyta</taxon>
        <taxon>Embryophyta</taxon>
        <taxon>Tracheophyta</taxon>
        <taxon>Spermatophyta</taxon>
        <taxon>Magnoliopsida</taxon>
        <taxon>eudicotyledons</taxon>
        <taxon>Gunneridae</taxon>
        <taxon>Pentapetalae</taxon>
        <taxon>rosids</taxon>
        <taxon>malvids</taxon>
        <taxon>Sapindales</taxon>
        <taxon>Anacardiaceae</taxon>
        <taxon>Pistacia</taxon>
    </lineage>
</organism>
<proteinExistence type="predicted"/>
<evidence type="ECO:0000313" key="2">
    <source>
        <dbReference type="Proteomes" id="UP001164250"/>
    </source>
</evidence>
<evidence type="ECO:0000313" key="1">
    <source>
        <dbReference type="EMBL" id="KAJ0086724.1"/>
    </source>
</evidence>
<protein>
    <submittedName>
        <fullName evidence="1">Uncharacterized protein</fullName>
    </submittedName>
</protein>
<reference evidence="2" key="1">
    <citation type="journal article" date="2023" name="G3 (Bethesda)">
        <title>Genome assembly and association tests identify interacting loci associated with vigor, precocity, and sex in interspecific pistachio rootstocks.</title>
        <authorList>
            <person name="Palmer W."/>
            <person name="Jacygrad E."/>
            <person name="Sagayaradj S."/>
            <person name="Cavanaugh K."/>
            <person name="Han R."/>
            <person name="Bertier L."/>
            <person name="Beede B."/>
            <person name="Kafkas S."/>
            <person name="Golino D."/>
            <person name="Preece J."/>
            <person name="Michelmore R."/>
        </authorList>
    </citation>
    <scope>NUCLEOTIDE SEQUENCE [LARGE SCALE GENOMIC DNA]</scope>
</reference>
<dbReference type="EMBL" id="CM047906">
    <property type="protein sequence ID" value="KAJ0086724.1"/>
    <property type="molecule type" value="Genomic_DNA"/>
</dbReference>
<name>A0ACC1AJ70_9ROSI</name>
<dbReference type="Proteomes" id="UP001164250">
    <property type="component" value="Chromosome 10"/>
</dbReference>
<comment type="caution">
    <text evidence="1">The sequence shown here is derived from an EMBL/GenBank/DDBJ whole genome shotgun (WGS) entry which is preliminary data.</text>
</comment>
<sequence length="192" mass="22299">MINQRLVKSWGGDFLELWKCIDHFKRSMCSGNGSSRSKEPLSINVATFEQPHPKLTLVAHYSRSHLEQLRKTNSWRWWFWNRIQSHFAMRNHCVKKLSEAKTQGNREFIAEMETLGKVKHQNLVPLLGYCSYGEDKSQAETTSKRKKAAIWWDGCLKIKKGGPLMFGSSRPSIADSKPMMLQVLRSRYLLLK</sequence>